<dbReference type="RefSeq" id="WP_381422358.1">
    <property type="nucleotide sequence ID" value="NZ_JBHSDH010000013.1"/>
</dbReference>
<evidence type="ECO:0000313" key="1">
    <source>
        <dbReference type="EMBL" id="MFC4292020.1"/>
    </source>
</evidence>
<accession>A0ABV8RFN2</accession>
<protein>
    <submittedName>
        <fullName evidence="1">DUF4177 domain-containing protein</fullName>
    </submittedName>
</protein>
<comment type="caution">
    <text evidence="1">The sequence shown here is derived from an EMBL/GenBank/DDBJ whole genome shotgun (WGS) entry which is preliminary data.</text>
</comment>
<dbReference type="InterPro" id="IPR025234">
    <property type="entry name" value="YjzH-like"/>
</dbReference>
<name>A0ABV8RFN2_9SPHN</name>
<dbReference type="Proteomes" id="UP001595887">
    <property type="component" value="Unassembled WGS sequence"/>
</dbReference>
<sequence>MSENRTDRCCWEYIVLQYVGSIWNNKGEWSRADFEDFSTEQALNHLGAEGWELVSLGPVHGEQGKPSAAYIFKRPII</sequence>
<keyword evidence="2" id="KW-1185">Reference proteome</keyword>
<dbReference type="EMBL" id="JBHSDH010000013">
    <property type="protein sequence ID" value="MFC4292020.1"/>
    <property type="molecule type" value="Genomic_DNA"/>
</dbReference>
<evidence type="ECO:0000313" key="2">
    <source>
        <dbReference type="Proteomes" id="UP001595887"/>
    </source>
</evidence>
<reference evidence="2" key="1">
    <citation type="journal article" date="2019" name="Int. J. Syst. Evol. Microbiol.">
        <title>The Global Catalogue of Microorganisms (GCM) 10K type strain sequencing project: providing services to taxonomists for standard genome sequencing and annotation.</title>
        <authorList>
            <consortium name="The Broad Institute Genomics Platform"/>
            <consortium name="The Broad Institute Genome Sequencing Center for Infectious Disease"/>
            <person name="Wu L."/>
            <person name="Ma J."/>
        </authorList>
    </citation>
    <scope>NUCLEOTIDE SEQUENCE [LARGE SCALE GENOMIC DNA]</scope>
    <source>
        <strain evidence="2">CECT 8531</strain>
    </source>
</reference>
<proteinExistence type="predicted"/>
<dbReference type="Pfam" id="PF13783">
    <property type="entry name" value="DUF4177"/>
    <property type="match status" value="1"/>
</dbReference>
<organism evidence="1 2">
    <name type="scientific">Sphingorhabdus arenilitoris</name>
    <dbReference type="NCBI Taxonomy" id="1490041"/>
    <lineage>
        <taxon>Bacteria</taxon>
        <taxon>Pseudomonadati</taxon>
        <taxon>Pseudomonadota</taxon>
        <taxon>Alphaproteobacteria</taxon>
        <taxon>Sphingomonadales</taxon>
        <taxon>Sphingomonadaceae</taxon>
        <taxon>Sphingorhabdus</taxon>
    </lineage>
</organism>
<gene>
    <name evidence="1" type="ORF">ACFOWX_06285</name>
</gene>